<feature type="region of interest" description="Disordered" evidence="1">
    <location>
        <begin position="24"/>
        <end position="60"/>
    </location>
</feature>
<proteinExistence type="predicted"/>
<dbReference type="EMBL" id="CP126216">
    <property type="protein sequence ID" value="WIA18385.1"/>
    <property type="molecule type" value="Genomic_DNA"/>
</dbReference>
<dbReference type="InterPro" id="IPR027417">
    <property type="entry name" value="P-loop_NTPase"/>
</dbReference>
<gene>
    <name evidence="3" type="ORF">OEZ85_009847</name>
</gene>
<dbReference type="SUPFAM" id="SSF52540">
    <property type="entry name" value="P-loop containing nucleoside triphosphate hydrolases"/>
    <property type="match status" value="1"/>
</dbReference>
<dbReference type="InterPro" id="IPR000795">
    <property type="entry name" value="T_Tr_GTP-bd_dom"/>
</dbReference>
<feature type="compositionally biased region" description="Basic residues" evidence="1">
    <location>
        <begin position="30"/>
        <end position="43"/>
    </location>
</feature>
<sequence length="397" mass="42563">MFDFDLPELDLGSRRRQAEWVSVDSSRPCQKLHKQRRRHRQREKKAAQAAAAAAGQPASSAVAAAQPMSAATATPAQAKHNKEYRDSNVVCLSTEIENGNVEYKYCLSGCISNPNRRHQLVTQMKYRLSEGSGECFYYIGVEDDGYPRGLDSKELAASMGIIASMAASLAATARLVEYVRGGFGRRAALMHIKADAEEGMAATDLRVAVAGSMDSGKSTLVAVLTHGSDGRPLLDNCRGSARMAVFRHKHEIESGRTSSISQQVLGYDGEGRVLNYVGVSAPTPADITGAAARVLTFIDMGGHEKYLKTVLYGMTCTLPDYVLLCVDALCGVTRITREHLAVAVALEGVGWVVSGIAVSGTIEVGQSLLWGPTSDGGFSPVLVSCIQRSHVPVKQEV</sequence>
<dbReference type="PANTHER" id="PTHR43721:SF9">
    <property type="entry name" value="GTP-BINDING PROTEIN 1"/>
    <property type="match status" value="1"/>
</dbReference>
<evidence type="ECO:0000256" key="1">
    <source>
        <dbReference type="SAM" id="MobiDB-lite"/>
    </source>
</evidence>
<feature type="compositionally biased region" description="Low complexity" evidence="1">
    <location>
        <begin position="47"/>
        <end position="60"/>
    </location>
</feature>
<protein>
    <recommendedName>
        <fullName evidence="2">Tr-type G domain-containing protein</fullName>
    </recommendedName>
</protein>
<dbReference type="PANTHER" id="PTHR43721">
    <property type="entry name" value="ELONGATION FACTOR TU-RELATED"/>
    <property type="match status" value="1"/>
</dbReference>
<organism evidence="3 4">
    <name type="scientific">Tetradesmus obliquus</name>
    <name type="common">Green alga</name>
    <name type="synonym">Acutodesmus obliquus</name>
    <dbReference type="NCBI Taxonomy" id="3088"/>
    <lineage>
        <taxon>Eukaryota</taxon>
        <taxon>Viridiplantae</taxon>
        <taxon>Chlorophyta</taxon>
        <taxon>core chlorophytes</taxon>
        <taxon>Chlorophyceae</taxon>
        <taxon>CS clade</taxon>
        <taxon>Sphaeropleales</taxon>
        <taxon>Scenedesmaceae</taxon>
        <taxon>Tetradesmus</taxon>
    </lineage>
</organism>
<keyword evidence="4" id="KW-1185">Reference proteome</keyword>
<dbReference type="InterPro" id="IPR050055">
    <property type="entry name" value="EF-Tu_GTPase"/>
</dbReference>
<dbReference type="Proteomes" id="UP001244341">
    <property type="component" value="Chromosome 9b"/>
</dbReference>
<reference evidence="3 4" key="1">
    <citation type="submission" date="2023-05" db="EMBL/GenBank/DDBJ databases">
        <title>A 100% complete, gapless, phased diploid assembly of the Scenedesmus obliquus UTEX 3031 genome.</title>
        <authorList>
            <person name="Biondi T.C."/>
            <person name="Hanschen E.R."/>
            <person name="Kwon T."/>
            <person name="Eng W."/>
            <person name="Kruse C.P.S."/>
            <person name="Koehler S.I."/>
            <person name="Kunde Y."/>
            <person name="Gleasner C.D."/>
            <person name="You Mak K.T."/>
            <person name="Polle J."/>
            <person name="Hovde B.T."/>
            <person name="Starkenburg S.R."/>
        </authorList>
    </citation>
    <scope>NUCLEOTIDE SEQUENCE [LARGE SCALE GENOMIC DNA]</scope>
    <source>
        <strain evidence="3 4">DOE0152z</strain>
    </source>
</reference>
<evidence type="ECO:0000313" key="3">
    <source>
        <dbReference type="EMBL" id="WIA18385.1"/>
    </source>
</evidence>
<dbReference type="Gene3D" id="3.40.50.300">
    <property type="entry name" value="P-loop containing nucleotide triphosphate hydrolases"/>
    <property type="match status" value="1"/>
</dbReference>
<accession>A0ABY8UAH2</accession>
<evidence type="ECO:0000259" key="2">
    <source>
        <dbReference type="Pfam" id="PF00009"/>
    </source>
</evidence>
<name>A0ABY8UAH2_TETOB</name>
<feature type="domain" description="Tr-type G" evidence="2">
    <location>
        <begin position="206"/>
        <end position="345"/>
    </location>
</feature>
<evidence type="ECO:0000313" key="4">
    <source>
        <dbReference type="Proteomes" id="UP001244341"/>
    </source>
</evidence>
<dbReference type="Pfam" id="PF00009">
    <property type="entry name" value="GTP_EFTU"/>
    <property type="match status" value="1"/>
</dbReference>